<evidence type="ECO:0000313" key="4">
    <source>
        <dbReference type="EMBL" id="MDR7362920.1"/>
    </source>
</evidence>
<reference evidence="4 5" key="1">
    <citation type="submission" date="2023-07" db="EMBL/GenBank/DDBJ databases">
        <title>Sequencing the genomes of 1000 actinobacteria strains.</title>
        <authorList>
            <person name="Klenk H.-P."/>
        </authorList>
    </citation>
    <scope>NUCLEOTIDE SEQUENCE [LARGE SCALE GENOMIC DNA]</scope>
    <source>
        <strain evidence="4 5">DSM 19426</strain>
    </source>
</reference>
<protein>
    <submittedName>
        <fullName evidence="4">Phospholipid/cholesterol/gamma-HCH transport system substrate-binding protein</fullName>
    </submittedName>
</protein>
<dbReference type="RefSeq" id="WP_310302589.1">
    <property type="nucleotide sequence ID" value="NZ_BAAAPS010000013.1"/>
</dbReference>
<comment type="caution">
    <text evidence="4">The sequence shown here is derived from an EMBL/GenBank/DDBJ whole genome shotgun (WGS) entry which is preliminary data.</text>
</comment>
<dbReference type="PANTHER" id="PTHR33371:SF4">
    <property type="entry name" value="INTERMEMBRANE PHOSPHOLIPID TRANSPORT SYSTEM BINDING PROTEIN MLAD"/>
    <property type="match status" value="1"/>
</dbReference>
<organism evidence="4 5">
    <name type="scientific">Nocardioides marmoribigeumensis</name>
    <dbReference type="NCBI Taxonomy" id="433649"/>
    <lineage>
        <taxon>Bacteria</taxon>
        <taxon>Bacillati</taxon>
        <taxon>Actinomycetota</taxon>
        <taxon>Actinomycetes</taxon>
        <taxon>Propionibacteriales</taxon>
        <taxon>Nocardioidaceae</taxon>
        <taxon>Nocardioides</taxon>
    </lineage>
</organism>
<dbReference type="Pfam" id="PF11887">
    <property type="entry name" value="Mce4_CUP1"/>
    <property type="match status" value="1"/>
</dbReference>
<evidence type="ECO:0000313" key="5">
    <source>
        <dbReference type="Proteomes" id="UP001183648"/>
    </source>
</evidence>
<gene>
    <name evidence="4" type="ORF">J2S63_002473</name>
</gene>
<dbReference type="PANTHER" id="PTHR33371">
    <property type="entry name" value="INTERMEMBRANE PHOSPHOLIPID TRANSPORT SYSTEM BINDING PROTEIN MLAD-RELATED"/>
    <property type="match status" value="1"/>
</dbReference>
<evidence type="ECO:0000256" key="1">
    <source>
        <dbReference type="SAM" id="Phobius"/>
    </source>
</evidence>
<feature type="domain" description="Mce/MlaD" evidence="2">
    <location>
        <begin position="38"/>
        <end position="112"/>
    </location>
</feature>
<dbReference type="Pfam" id="PF02470">
    <property type="entry name" value="MlaD"/>
    <property type="match status" value="1"/>
</dbReference>
<dbReference type="Proteomes" id="UP001183648">
    <property type="component" value="Unassembled WGS sequence"/>
</dbReference>
<dbReference type="NCBIfam" id="TIGR00996">
    <property type="entry name" value="Mtu_fam_mce"/>
    <property type="match status" value="1"/>
</dbReference>
<feature type="domain" description="Mammalian cell entry C-terminal" evidence="3">
    <location>
        <begin position="122"/>
        <end position="294"/>
    </location>
</feature>
<dbReference type="InterPro" id="IPR052336">
    <property type="entry name" value="MlaD_Phospholipid_Transporter"/>
</dbReference>
<dbReference type="InterPro" id="IPR005693">
    <property type="entry name" value="Mce"/>
</dbReference>
<keyword evidence="1" id="KW-0812">Transmembrane</keyword>
<proteinExistence type="predicted"/>
<sequence>MAISLPRGSGLARILPLLVVGVIVIAAVATFAKGGGGQKTVTADFPRTVSVYEGSDVRVLGVKVGQIDSVTPTGTTVKVVMSYDENVKIPATAKAAIIAPSVVGDRFVQFTPVYKGGPVMEDNAKLGSDRTAVPLELDQIYQNLNDLAVGLGPDGANKEGALTRLLQSTARNFGGQGKQFNETIRNLSKFTSTLDNNKEELFGATRQIEVFVQALADNDQTVRDFNDSLASASDLLSDERKDLAAALRNLATAMTEVRTFVKDNRQGLTRNIKGLVKVTDILVKQRKALDEVLHVAPTALANLYHTYNPSAGTLDTRSNLGKNLDFATQDPADVLCGLVVTADPKGQVCDQIQGALGRTSPGAQAAPADRKPIEVEYVDRTLAGILGGSR</sequence>
<keyword evidence="5" id="KW-1185">Reference proteome</keyword>
<dbReference type="InterPro" id="IPR003399">
    <property type="entry name" value="Mce/MlaD"/>
</dbReference>
<dbReference type="EMBL" id="JAVDYG010000001">
    <property type="protein sequence ID" value="MDR7362920.1"/>
    <property type="molecule type" value="Genomic_DNA"/>
</dbReference>
<keyword evidence="1" id="KW-1133">Transmembrane helix</keyword>
<accession>A0ABU2BWB0</accession>
<dbReference type="InterPro" id="IPR024516">
    <property type="entry name" value="Mce_C"/>
</dbReference>
<feature type="transmembrane region" description="Helical" evidence="1">
    <location>
        <begin position="12"/>
        <end position="32"/>
    </location>
</feature>
<evidence type="ECO:0000259" key="3">
    <source>
        <dbReference type="Pfam" id="PF11887"/>
    </source>
</evidence>
<evidence type="ECO:0000259" key="2">
    <source>
        <dbReference type="Pfam" id="PF02470"/>
    </source>
</evidence>
<keyword evidence="1" id="KW-0472">Membrane</keyword>
<name>A0ABU2BWB0_9ACTN</name>